<keyword evidence="3" id="KW-1185">Reference proteome</keyword>
<organism evidence="2 3">
    <name type="scientific">Nocardioides fonticola</name>
    <dbReference type="NCBI Taxonomy" id="450363"/>
    <lineage>
        <taxon>Bacteria</taxon>
        <taxon>Bacillati</taxon>
        <taxon>Actinomycetota</taxon>
        <taxon>Actinomycetes</taxon>
        <taxon>Propionibacteriales</taxon>
        <taxon>Nocardioidaceae</taxon>
        <taxon>Nocardioides</taxon>
    </lineage>
</organism>
<protein>
    <submittedName>
        <fullName evidence="2">Uncharacterized protein</fullName>
    </submittedName>
</protein>
<comment type="caution">
    <text evidence="2">The sequence shown here is derived from an EMBL/GenBank/DDBJ whole genome shotgun (WGS) entry which is preliminary data.</text>
</comment>
<keyword evidence="1" id="KW-0472">Membrane</keyword>
<accession>A0ABP7XFK1</accession>
<dbReference type="EMBL" id="BAAAZH010000010">
    <property type="protein sequence ID" value="GAA4114056.1"/>
    <property type="molecule type" value="Genomic_DNA"/>
</dbReference>
<evidence type="ECO:0000256" key="1">
    <source>
        <dbReference type="SAM" id="Phobius"/>
    </source>
</evidence>
<keyword evidence="1" id="KW-1133">Transmembrane helix</keyword>
<reference evidence="3" key="1">
    <citation type="journal article" date="2019" name="Int. J. Syst. Evol. Microbiol.">
        <title>The Global Catalogue of Microorganisms (GCM) 10K type strain sequencing project: providing services to taxonomists for standard genome sequencing and annotation.</title>
        <authorList>
            <consortium name="The Broad Institute Genomics Platform"/>
            <consortium name="The Broad Institute Genome Sequencing Center for Infectious Disease"/>
            <person name="Wu L."/>
            <person name="Ma J."/>
        </authorList>
    </citation>
    <scope>NUCLEOTIDE SEQUENCE [LARGE SCALE GENOMIC DNA]</scope>
    <source>
        <strain evidence="3">JCM 16703</strain>
    </source>
</reference>
<evidence type="ECO:0000313" key="2">
    <source>
        <dbReference type="EMBL" id="GAA4114056.1"/>
    </source>
</evidence>
<gene>
    <name evidence="2" type="ORF">GCM10022215_11880</name>
</gene>
<dbReference type="RefSeq" id="WP_344732346.1">
    <property type="nucleotide sequence ID" value="NZ_BAAAZH010000010.1"/>
</dbReference>
<evidence type="ECO:0000313" key="3">
    <source>
        <dbReference type="Proteomes" id="UP001501495"/>
    </source>
</evidence>
<dbReference type="Proteomes" id="UP001501495">
    <property type="component" value="Unassembled WGS sequence"/>
</dbReference>
<keyword evidence="1" id="KW-0812">Transmembrane</keyword>
<name>A0ABP7XFK1_9ACTN</name>
<feature type="transmembrane region" description="Helical" evidence="1">
    <location>
        <begin position="20"/>
        <end position="40"/>
    </location>
</feature>
<sequence length="47" mass="5059">MTTLLIARAAEETSGGWNHWVVGGIAFGILLFLLFALIAFGNGREHS</sequence>
<proteinExistence type="predicted"/>